<dbReference type="PROSITE" id="PS50043">
    <property type="entry name" value="HTH_LUXR_2"/>
    <property type="match status" value="1"/>
</dbReference>
<name>A0A176ZAI0_9BRAD</name>
<dbReference type="Pfam" id="PF00196">
    <property type="entry name" value="GerE"/>
    <property type="match status" value="1"/>
</dbReference>
<proteinExistence type="predicted"/>
<dbReference type="Proteomes" id="UP000077173">
    <property type="component" value="Unassembled WGS sequence"/>
</dbReference>
<keyword evidence="1" id="KW-0805">Transcription regulation</keyword>
<evidence type="ECO:0000256" key="2">
    <source>
        <dbReference type="ARBA" id="ARBA00023125"/>
    </source>
</evidence>
<dbReference type="InterPro" id="IPR016032">
    <property type="entry name" value="Sig_transdc_resp-reg_C-effctor"/>
</dbReference>
<dbReference type="Gene3D" id="1.10.10.10">
    <property type="entry name" value="Winged helix-like DNA-binding domain superfamily/Winged helix DNA-binding domain"/>
    <property type="match status" value="1"/>
</dbReference>
<keyword evidence="3" id="KW-0804">Transcription</keyword>
<gene>
    <name evidence="5" type="ORF">AXW67_08245</name>
</gene>
<dbReference type="GO" id="GO:0006355">
    <property type="term" value="P:regulation of DNA-templated transcription"/>
    <property type="evidence" value="ECO:0007669"/>
    <property type="project" value="InterPro"/>
</dbReference>
<dbReference type="PANTHER" id="PTHR44688">
    <property type="entry name" value="DNA-BINDING TRANSCRIPTIONAL ACTIVATOR DEVR_DOSR"/>
    <property type="match status" value="1"/>
</dbReference>
<dbReference type="GO" id="GO:0003677">
    <property type="term" value="F:DNA binding"/>
    <property type="evidence" value="ECO:0007669"/>
    <property type="project" value="UniProtKB-KW"/>
</dbReference>
<dbReference type="CDD" id="cd06170">
    <property type="entry name" value="LuxR_C_like"/>
    <property type="match status" value="1"/>
</dbReference>
<evidence type="ECO:0000256" key="1">
    <source>
        <dbReference type="ARBA" id="ARBA00023015"/>
    </source>
</evidence>
<reference evidence="5 6" key="1">
    <citation type="submission" date="2016-02" db="EMBL/GenBank/DDBJ databases">
        <title>Draft genome sequence of the strain BR 10247T Bradyrhizobium neotropicale isolated from nodules of Centrolobium paraense.</title>
        <authorList>
            <person name="Simoes-Araujo J.L."/>
            <person name="Barauna A.C."/>
            <person name="Silva K."/>
            <person name="Zilli J.E."/>
        </authorList>
    </citation>
    <scope>NUCLEOTIDE SEQUENCE [LARGE SCALE GENOMIC DNA]</scope>
    <source>
        <strain evidence="5 6">BR 10247</strain>
    </source>
</reference>
<evidence type="ECO:0000313" key="5">
    <source>
        <dbReference type="EMBL" id="OAF17649.1"/>
    </source>
</evidence>
<keyword evidence="2" id="KW-0238">DNA-binding</keyword>
<dbReference type="SUPFAM" id="SSF46894">
    <property type="entry name" value="C-terminal effector domain of the bipartite response regulators"/>
    <property type="match status" value="1"/>
</dbReference>
<sequence length="123" mass="12661">MSEDIAPEIVLALEIDDPALADRIAALLGGVAGLRLAAPGEQATATVVAQAARGLAGDFALTQRELDVLALMAEGASNKMIARQLGISVHTVKFHVGSLLDKLDATGRTDAVAHAARRGVINL</sequence>
<evidence type="ECO:0000259" key="4">
    <source>
        <dbReference type="PROSITE" id="PS50043"/>
    </source>
</evidence>
<dbReference type="PRINTS" id="PR00038">
    <property type="entry name" value="HTHLUXR"/>
</dbReference>
<dbReference type="RefSeq" id="WP_063678289.1">
    <property type="nucleotide sequence ID" value="NZ_LSEF01000042.1"/>
</dbReference>
<organism evidence="5 6">
    <name type="scientific">Bradyrhizobium neotropicale</name>
    <dbReference type="NCBI Taxonomy" id="1497615"/>
    <lineage>
        <taxon>Bacteria</taxon>
        <taxon>Pseudomonadati</taxon>
        <taxon>Pseudomonadota</taxon>
        <taxon>Alphaproteobacteria</taxon>
        <taxon>Hyphomicrobiales</taxon>
        <taxon>Nitrobacteraceae</taxon>
        <taxon>Bradyrhizobium</taxon>
    </lineage>
</organism>
<accession>A0A176ZAI0</accession>
<keyword evidence="6" id="KW-1185">Reference proteome</keyword>
<dbReference type="InterPro" id="IPR036388">
    <property type="entry name" value="WH-like_DNA-bd_sf"/>
</dbReference>
<dbReference type="InterPro" id="IPR000792">
    <property type="entry name" value="Tscrpt_reg_LuxR_C"/>
</dbReference>
<dbReference type="PROSITE" id="PS00622">
    <property type="entry name" value="HTH_LUXR_1"/>
    <property type="match status" value="1"/>
</dbReference>
<dbReference type="AlphaFoldDB" id="A0A176ZAI0"/>
<evidence type="ECO:0000256" key="3">
    <source>
        <dbReference type="ARBA" id="ARBA00023163"/>
    </source>
</evidence>
<dbReference type="SMART" id="SM00421">
    <property type="entry name" value="HTH_LUXR"/>
    <property type="match status" value="1"/>
</dbReference>
<feature type="domain" description="HTH luxR-type" evidence="4">
    <location>
        <begin position="54"/>
        <end position="119"/>
    </location>
</feature>
<dbReference type="PANTHER" id="PTHR44688:SF25">
    <property type="entry name" value="HTH LUXR-TYPE DOMAIN-CONTAINING PROTEIN"/>
    <property type="match status" value="1"/>
</dbReference>
<comment type="caution">
    <text evidence="5">The sequence shown here is derived from an EMBL/GenBank/DDBJ whole genome shotgun (WGS) entry which is preliminary data.</text>
</comment>
<evidence type="ECO:0000313" key="6">
    <source>
        <dbReference type="Proteomes" id="UP000077173"/>
    </source>
</evidence>
<protein>
    <submittedName>
        <fullName evidence="5">Helix-turn-helix transcriptional regulator</fullName>
    </submittedName>
</protein>
<dbReference type="EMBL" id="LSEF01000042">
    <property type="protein sequence ID" value="OAF17649.1"/>
    <property type="molecule type" value="Genomic_DNA"/>
</dbReference>